<organism evidence="2 3">
    <name type="scientific">Cryomyces minteri</name>
    <dbReference type="NCBI Taxonomy" id="331657"/>
    <lineage>
        <taxon>Eukaryota</taxon>
        <taxon>Fungi</taxon>
        <taxon>Dikarya</taxon>
        <taxon>Ascomycota</taxon>
        <taxon>Pezizomycotina</taxon>
        <taxon>Dothideomycetes</taxon>
        <taxon>Dothideomycetes incertae sedis</taxon>
        <taxon>Cryomyces</taxon>
    </lineage>
</organism>
<accession>A0A4U0XZ61</accession>
<feature type="compositionally biased region" description="Basic and acidic residues" evidence="1">
    <location>
        <begin position="205"/>
        <end position="243"/>
    </location>
</feature>
<feature type="compositionally biased region" description="Basic and acidic residues" evidence="1">
    <location>
        <begin position="142"/>
        <end position="151"/>
    </location>
</feature>
<dbReference type="EMBL" id="NAJN01000028">
    <property type="protein sequence ID" value="TKA81308.1"/>
    <property type="molecule type" value="Genomic_DNA"/>
</dbReference>
<proteinExistence type="predicted"/>
<feature type="region of interest" description="Disordered" evidence="1">
    <location>
        <begin position="193"/>
        <end position="351"/>
    </location>
</feature>
<gene>
    <name evidence="2" type="ORF">B0A49_00307</name>
</gene>
<evidence type="ECO:0000313" key="2">
    <source>
        <dbReference type="EMBL" id="TKA81308.1"/>
    </source>
</evidence>
<feature type="compositionally biased region" description="Basic residues" evidence="1">
    <location>
        <begin position="280"/>
        <end position="293"/>
    </location>
</feature>
<name>A0A4U0XZ61_9PEZI</name>
<reference evidence="2 3" key="1">
    <citation type="submission" date="2017-03" db="EMBL/GenBank/DDBJ databases">
        <title>Genomes of endolithic fungi from Antarctica.</title>
        <authorList>
            <person name="Coleine C."/>
            <person name="Masonjones S."/>
            <person name="Stajich J.E."/>
        </authorList>
    </citation>
    <scope>NUCLEOTIDE SEQUENCE [LARGE SCALE GENOMIC DNA]</scope>
    <source>
        <strain evidence="2 3">CCFEE 5187</strain>
    </source>
</reference>
<sequence length="351" mass="38443">MGALFSTPHSHGRPRMRICRHGVTHEVFVPHALPRCALHDCCLCGGHQHPFPYQGHLRRGYPCPGLADPYAAGGYLASPYLADGGGDGGEDARMRERERRVVEMLDYEYPRWRRAIDREAVLLDGLDPLGGGGRGDVNNRGGRGDHDGWEAHRRHARAADAKLQAMVDETYGSEREWNAYRREMIRQLRKNPRRDGRWNGILPPERLERYPRGRGDREIGRGDGRDKGYGRGRRDGRDGRDGRGGGGRYGGMEARGPAHPDDIYDVENPFGDSEDDGFVRPRKHATGRRRRPKGQWMSGGKGSGPVPGAVPGPVGGAGGVGPAPLQGGQAGESVDNTTGPDTSGGRRPQIY</sequence>
<evidence type="ECO:0000313" key="3">
    <source>
        <dbReference type="Proteomes" id="UP000308768"/>
    </source>
</evidence>
<protein>
    <submittedName>
        <fullName evidence="2">Uncharacterized protein</fullName>
    </submittedName>
</protein>
<keyword evidence="3" id="KW-1185">Reference proteome</keyword>
<dbReference type="Proteomes" id="UP000308768">
    <property type="component" value="Unassembled WGS sequence"/>
</dbReference>
<dbReference type="AlphaFoldDB" id="A0A4U0XZ61"/>
<comment type="caution">
    <text evidence="2">The sequence shown here is derived from an EMBL/GenBank/DDBJ whole genome shotgun (WGS) entry which is preliminary data.</text>
</comment>
<evidence type="ECO:0000256" key="1">
    <source>
        <dbReference type="SAM" id="MobiDB-lite"/>
    </source>
</evidence>
<feature type="region of interest" description="Disordered" evidence="1">
    <location>
        <begin position="132"/>
        <end position="155"/>
    </location>
</feature>